<reference evidence="3" key="1">
    <citation type="submission" date="2023-03" db="EMBL/GenBank/DDBJ databases">
        <title>Edaphobacter sp.</title>
        <authorList>
            <person name="Huber K.J."/>
            <person name="Papendorf J."/>
            <person name="Pilke C."/>
            <person name="Bunk B."/>
            <person name="Sproeer C."/>
            <person name="Pester M."/>
        </authorList>
    </citation>
    <scope>NUCLEOTIDE SEQUENCE</scope>
    <source>
        <strain evidence="2">DSM 109919</strain>
        <strain evidence="3">DSM 109920</strain>
    </source>
</reference>
<name>A0AAU7D4L1_9BACT</name>
<keyword evidence="1" id="KW-0812">Transmembrane</keyword>
<evidence type="ECO:0000256" key="1">
    <source>
        <dbReference type="SAM" id="Phobius"/>
    </source>
</evidence>
<dbReference type="AlphaFoldDB" id="A0AAU7D4L1"/>
<evidence type="ECO:0000313" key="3">
    <source>
        <dbReference type="EMBL" id="XBH12204.1"/>
    </source>
</evidence>
<protein>
    <submittedName>
        <fullName evidence="3">DUF3185 domain-containing protein</fullName>
    </submittedName>
</protein>
<organism evidence="3">
    <name type="scientific">Edaphobacter paludis</name>
    <dbReference type="NCBI Taxonomy" id="3035702"/>
    <lineage>
        <taxon>Bacteria</taxon>
        <taxon>Pseudomonadati</taxon>
        <taxon>Acidobacteriota</taxon>
        <taxon>Terriglobia</taxon>
        <taxon>Terriglobales</taxon>
        <taxon>Acidobacteriaceae</taxon>
        <taxon>Edaphobacter</taxon>
    </lineage>
</organism>
<keyword evidence="1" id="KW-0472">Membrane</keyword>
<dbReference type="EMBL" id="CP121195">
    <property type="protein sequence ID" value="XBH12204.1"/>
    <property type="molecule type" value="Genomic_DNA"/>
</dbReference>
<feature type="transmembrane region" description="Helical" evidence="1">
    <location>
        <begin position="50"/>
        <end position="70"/>
    </location>
</feature>
<proteinExistence type="predicted"/>
<accession>A0AAU7D4L1</accession>
<gene>
    <name evidence="2" type="ORF">P4G45_10870</name>
    <name evidence="3" type="ORF">P8936_10845</name>
</gene>
<dbReference type="EMBL" id="CP121194">
    <property type="protein sequence ID" value="XBH08994.1"/>
    <property type="molecule type" value="Genomic_DNA"/>
</dbReference>
<sequence>MKAATIVGILLILLGIIGFAVGGVSFTHTKKDVDMGPLQISHQQKQTIPISPILSTIALIAGVGLVAVGAKSR</sequence>
<accession>A0AAU7CVF1</accession>
<dbReference type="KEGG" id="epl:P4G45_10870"/>
<keyword evidence="1" id="KW-1133">Transmembrane helix</keyword>
<evidence type="ECO:0000313" key="2">
    <source>
        <dbReference type="EMBL" id="XBH08994.1"/>
    </source>
</evidence>
<dbReference type="RefSeq" id="WP_348266503.1">
    <property type="nucleotide sequence ID" value="NZ_CP121194.1"/>
</dbReference>